<feature type="compositionally biased region" description="Acidic residues" evidence="1">
    <location>
        <begin position="170"/>
        <end position="179"/>
    </location>
</feature>
<dbReference type="AlphaFoldDB" id="A0A139AKH7"/>
<dbReference type="EMBL" id="KQ965749">
    <property type="protein sequence ID" value="KXS16935.1"/>
    <property type="molecule type" value="Genomic_DNA"/>
</dbReference>
<sequence length="294" mass="32747">AKLGVCIDLADEFLWEHRNWLSKDLRTHAPWQLLVVRAIRHFLRRKHRLEKLLHKAFPDIPGPGRLKLPCGPVYEDHSDLFDLPAKNAIPQKFVTPSLPLVLDESLVDATIPVLMEEFVRGDPGTAKGIVEAIQKLYNQRELGCCAEVHGVKDPDYASSADSLSRSDISTSEDDGSFSDPMEDLIDYGTVFESGKSSPTGSDVEPDTSGWTQNDVLNYLTGNYPGTKTNQLILLDDHRNAQCGESAMLGANTVQTNRQVRKGWMLTLEASTSSKPRRSPIHPSHWAPTRQLPNQ</sequence>
<evidence type="ECO:0000313" key="3">
    <source>
        <dbReference type="Proteomes" id="UP000070544"/>
    </source>
</evidence>
<feature type="non-terminal residue" evidence="2">
    <location>
        <position position="1"/>
    </location>
</feature>
<feature type="region of interest" description="Disordered" evidence="1">
    <location>
        <begin position="156"/>
        <end position="179"/>
    </location>
</feature>
<feature type="compositionally biased region" description="Low complexity" evidence="1">
    <location>
        <begin position="158"/>
        <end position="169"/>
    </location>
</feature>
<evidence type="ECO:0000313" key="2">
    <source>
        <dbReference type="EMBL" id="KXS16935.1"/>
    </source>
</evidence>
<keyword evidence="3" id="KW-1185">Reference proteome</keyword>
<dbReference type="Proteomes" id="UP000070544">
    <property type="component" value="Unassembled WGS sequence"/>
</dbReference>
<gene>
    <name evidence="2" type="ORF">M427DRAFT_493354</name>
</gene>
<accession>A0A139AKH7</accession>
<organism evidence="2 3">
    <name type="scientific">Gonapodya prolifera (strain JEL478)</name>
    <name type="common">Monoblepharis prolifera</name>
    <dbReference type="NCBI Taxonomy" id="1344416"/>
    <lineage>
        <taxon>Eukaryota</taxon>
        <taxon>Fungi</taxon>
        <taxon>Fungi incertae sedis</taxon>
        <taxon>Chytridiomycota</taxon>
        <taxon>Chytridiomycota incertae sedis</taxon>
        <taxon>Monoblepharidomycetes</taxon>
        <taxon>Monoblepharidales</taxon>
        <taxon>Gonapodyaceae</taxon>
        <taxon>Gonapodya</taxon>
    </lineage>
</organism>
<name>A0A139AKH7_GONPJ</name>
<feature type="region of interest" description="Disordered" evidence="1">
    <location>
        <begin position="269"/>
        <end position="294"/>
    </location>
</feature>
<protein>
    <submittedName>
        <fullName evidence="2">Uncharacterized protein</fullName>
    </submittedName>
</protein>
<proteinExistence type="predicted"/>
<reference evidence="2 3" key="1">
    <citation type="journal article" date="2015" name="Genome Biol. Evol.">
        <title>Phylogenomic analyses indicate that early fungi evolved digesting cell walls of algal ancestors of land plants.</title>
        <authorList>
            <person name="Chang Y."/>
            <person name="Wang S."/>
            <person name="Sekimoto S."/>
            <person name="Aerts A.L."/>
            <person name="Choi C."/>
            <person name="Clum A."/>
            <person name="LaButti K.M."/>
            <person name="Lindquist E.A."/>
            <person name="Yee Ngan C."/>
            <person name="Ohm R.A."/>
            <person name="Salamov A.A."/>
            <person name="Grigoriev I.V."/>
            <person name="Spatafora J.W."/>
            <person name="Berbee M.L."/>
        </authorList>
    </citation>
    <scope>NUCLEOTIDE SEQUENCE [LARGE SCALE GENOMIC DNA]</scope>
    <source>
        <strain evidence="2 3">JEL478</strain>
    </source>
</reference>
<evidence type="ECO:0000256" key="1">
    <source>
        <dbReference type="SAM" id="MobiDB-lite"/>
    </source>
</evidence>